<dbReference type="PANTHER" id="PTHR46475:SF2">
    <property type="entry name" value="REGULATORY PROTEIN NPR3"/>
    <property type="match status" value="1"/>
</dbReference>
<dbReference type="GO" id="GO:2000022">
    <property type="term" value="P:regulation of jasmonic acid mediated signaling pathway"/>
    <property type="evidence" value="ECO:0007669"/>
    <property type="project" value="InterPro"/>
</dbReference>
<dbReference type="Proteomes" id="UP000594638">
    <property type="component" value="Unassembled WGS sequence"/>
</dbReference>
<dbReference type="GO" id="GO:0009862">
    <property type="term" value="P:systemic acquired resistance, salicylic acid mediated signaling pathway"/>
    <property type="evidence" value="ECO:0007669"/>
    <property type="project" value="InterPro"/>
</dbReference>
<organism evidence="3 4">
    <name type="scientific">Olea europaea subsp. europaea</name>
    <dbReference type="NCBI Taxonomy" id="158383"/>
    <lineage>
        <taxon>Eukaryota</taxon>
        <taxon>Viridiplantae</taxon>
        <taxon>Streptophyta</taxon>
        <taxon>Embryophyta</taxon>
        <taxon>Tracheophyta</taxon>
        <taxon>Spermatophyta</taxon>
        <taxon>Magnoliopsida</taxon>
        <taxon>eudicotyledons</taxon>
        <taxon>Gunneridae</taxon>
        <taxon>Pentapetalae</taxon>
        <taxon>asterids</taxon>
        <taxon>lamiids</taxon>
        <taxon>Lamiales</taxon>
        <taxon>Oleaceae</taxon>
        <taxon>Oleeae</taxon>
        <taxon>Olea</taxon>
    </lineage>
</organism>
<evidence type="ECO:0000313" key="4">
    <source>
        <dbReference type="Proteomes" id="UP000594638"/>
    </source>
</evidence>
<dbReference type="Gramene" id="OE9A120913T1">
    <property type="protein sequence ID" value="OE9A120913C1"/>
    <property type="gene ID" value="OE9A120913"/>
</dbReference>
<dbReference type="GO" id="GO:2000031">
    <property type="term" value="P:regulation of salicylic acid mediated signaling pathway"/>
    <property type="evidence" value="ECO:0007669"/>
    <property type="project" value="InterPro"/>
</dbReference>
<dbReference type="EMBL" id="CACTIH010000014">
    <property type="protein sequence ID" value="CAA2934406.1"/>
    <property type="molecule type" value="Genomic_DNA"/>
</dbReference>
<dbReference type="GO" id="GO:0050832">
    <property type="term" value="P:defense response to fungus"/>
    <property type="evidence" value="ECO:0007669"/>
    <property type="project" value="TreeGrafter"/>
</dbReference>
<evidence type="ECO:0000256" key="1">
    <source>
        <dbReference type="PROSITE-ProRule" id="PRU01391"/>
    </source>
</evidence>
<dbReference type="InterPro" id="IPR021094">
    <property type="entry name" value="NPR1/NIM1-like_C"/>
</dbReference>
<dbReference type="OrthoDB" id="1731685at2759"/>
<dbReference type="InterPro" id="IPR057250">
    <property type="entry name" value="Znf_C2HC_NPR-type"/>
</dbReference>
<dbReference type="GO" id="GO:0005634">
    <property type="term" value="C:nucleus"/>
    <property type="evidence" value="ECO:0007669"/>
    <property type="project" value="TreeGrafter"/>
</dbReference>
<name>A0A8S0P8X9_OLEEU</name>
<comment type="caution">
    <text evidence="1">Lacks conserved residue(s) required for the propagation of feature annotation.</text>
</comment>
<feature type="domain" description="C2HC NPR-type" evidence="2">
    <location>
        <begin position="23"/>
        <end position="37"/>
    </location>
</feature>
<keyword evidence="1" id="KW-0479">Metal-binding</keyword>
<keyword evidence="4" id="KW-1185">Reference proteome</keyword>
<comment type="caution">
    <text evidence="3">The sequence shown here is derived from an EMBL/GenBank/DDBJ whole genome shotgun (WGS) entry which is preliminary data.</text>
</comment>
<gene>
    <name evidence="3" type="ORF">OLEA9_A120913</name>
</gene>
<dbReference type="AlphaFoldDB" id="A0A8S0P8X9"/>
<dbReference type="InterPro" id="IPR036770">
    <property type="entry name" value="Ankyrin_rpt-contain_sf"/>
</dbReference>
<dbReference type="GO" id="GO:0008270">
    <property type="term" value="F:zinc ion binding"/>
    <property type="evidence" value="ECO:0007669"/>
    <property type="project" value="UniProtKB-KW"/>
</dbReference>
<dbReference type="InterPro" id="IPR044292">
    <property type="entry name" value="NPR"/>
</dbReference>
<accession>A0A8S0P8X9</accession>
<dbReference type="GO" id="GO:0042742">
    <property type="term" value="P:defense response to bacterium"/>
    <property type="evidence" value="ECO:0007669"/>
    <property type="project" value="TreeGrafter"/>
</dbReference>
<dbReference type="PANTHER" id="PTHR46475">
    <property type="entry name" value="REGULATORY PROTEIN NPR3"/>
    <property type="match status" value="1"/>
</dbReference>
<evidence type="ECO:0000313" key="3">
    <source>
        <dbReference type="EMBL" id="CAA2934406.1"/>
    </source>
</evidence>
<dbReference type="Pfam" id="PF12313">
    <property type="entry name" value="NPR1_like_C"/>
    <property type="match status" value="1"/>
</dbReference>
<sequence>MRLFLSSGATMYTGKLRSSPPQLSTCVDNICTHDACRPAINFAVELMCASTVFQVSELVRVVQSNLEPIAIETEVPHNVAEDIRLFRLNSLAENEVTVDPLRKKRIKRIVSKVLSLRLADVNLRNRWGYTVLHIPAMRKEPSIILSLFTKGASASETTLEGWCAVSICRRLTRPKDYQAKTEQGLEANKGRICIDVLEREMHRNPMAGDLLISSLTMVDGLHMKLLYLED</sequence>
<dbReference type="PROSITE" id="PS52046">
    <property type="entry name" value="ZF_C2HC_NPR"/>
    <property type="match status" value="1"/>
</dbReference>
<keyword evidence="1" id="KW-0862">Zinc</keyword>
<proteinExistence type="predicted"/>
<keyword evidence="1" id="KW-0863">Zinc-finger</keyword>
<reference evidence="3 4" key="1">
    <citation type="submission" date="2019-12" db="EMBL/GenBank/DDBJ databases">
        <authorList>
            <person name="Alioto T."/>
            <person name="Alioto T."/>
            <person name="Gomez Garrido J."/>
        </authorList>
    </citation>
    <scope>NUCLEOTIDE SEQUENCE [LARGE SCALE GENOMIC DNA]</scope>
</reference>
<evidence type="ECO:0000259" key="2">
    <source>
        <dbReference type="PROSITE" id="PS52046"/>
    </source>
</evidence>
<dbReference type="Gene3D" id="1.25.40.20">
    <property type="entry name" value="Ankyrin repeat-containing domain"/>
    <property type="match status" value="1"/>
</dbReference>
<protein>
    <submittedName>
        <fullName evidence="3">Regulatory NPR3-like</fullName>
    </submittedName>
</protein>
<dbReference type="SUPFAM" id="SSF48403">
    <property type="entry name" value="Ankyrin repeat"/>
    <property type="match status" value="1"/>
</dbReference>